<dbReference type="InterPro" id="IPR002645">
    <property type="entry name" value="STAS_dom"/>
</dbReference>
<feature type="domain" description="STAS" evidence="1">
    <location>
        <begin position="12"/>
        <end position="108"/>
    </location>
</feature>
<dbReference type="InterPro" id="IPR058548">
    <property type="entry name" value="MlaB-like_STAS"/>
</dbReference>
<protein>
    <submittedName>
        <fullName evidence="2">STAS domain-containing protein</fullName>
    </submittedName>
</protein>
<dbReference type="PROSITE" id="PS50801">
    <property type="entry name" value="STAS"/>
    <property type="match status" value="1"/>
</dbReference>
<dbReference type="InterPro" id="IPR036513">
    <property type="entry name" value="STAS_dom_sf"/>
</dbReference>
<dbReference type="RefSeq" id="WP_253763064.1">
    <property type="nucleotide sequence ID" value="NZ_JAMZDZ010000001.1"/>
</dbReference>
<dbReference type="Gene3D" id="3.30.750.24">
    <property type="entry name" value="STAS domain"/>
    <property type="match status" value="1"/>
</dbReference>
<gene>
    <name evidence="2" type="ORF">ACFOZ4_31625</name>
</gene>
<sequence>MLTITDRWEGPVAYLVLAGELDLLTGVDLLAATEKVSEATEIIVDCHELRFCDSSGIGTLLQARESARAAGADLRLTGVTGLVHRVLLVTGVLTELTGEGPISDQPPR</sequence>
<organism evidence="2 3">
    <name type="scientific">Hamadaea flava</name>
    <dbReference type="NCBI Taxonomy" id="1742688"/>
    <lineage>
        <taxon>Bacteria</taxon>
        <taxon>Bacillati</taxon>
        <taxon>Actinomycetota</taxon>
        <taxon>Actinomycetes</taxon>
        <taxon>Micromonosporales</taxon>
        <taxon>Micromonosporaceae</taxon>
        <taxon>Hamadaea</taxon>
    </lineage>
</organism>
<dbReference type="CDD" id="cd07043">
    <property type="entry name" value="STAS_anti-anti-sigma_factors"/>
    <property type="match status" value="1"/>
</dbReference>
<evidence type="ECO:0000313" key="2">
    <source>
        <dbReference type="EMBL" id="MFC4135185.1"/>
    </source>
</evidence>
<dbReference type="Proteomes" id="UP001595816">
    <property type="component" value="Unassembled WGS sequence"/>
</dbReference>
<proteinExistence type="predicted"/>
<dbReference type="PANTHER" id="PTHR33495:SF2">
    <property type="entry name" value="ANTI-SIGMA FACTOR ANTAGONIST TM_1081-RELATED"/>
    <property type="match status" value="1"/>
</dbReference>
<dbReference type="PANTHER" id="PTHR33495">
    <property type="entry name" value="ANTI-SIGMA FACTOR ANTAGONIST TM_1081-RELATED-RELATED"/>
    <property type="match status" value="1"/>
</dbReference>
<name>A0ABV8LY28_9ACTN</name>
<accession>A0ABV8LY28</accession>
<evidence type="ECO:0000313" key="3">
    <source>
        <dbReference type="Proteomes" id="UP001595816"/>
    </source>
</evidence>
<reference evidence="3" key="1">
    <citation type="journal article" date="2019" name="Int. J. Syst. Evol. Microbiol.">
        <title>The Global Catalogue of Microorganisms (GCM) 10K type strain sequencing project: providing services to taxonomists for standard genome sequencing and annotation.</title>
        <authorList>
            <consortium name="The Broad Institute Genomics Platform"/>
            <consortium name="The Broad Institute Genome Sequencing Center for Infectious Disease"/>
            <person name="Wu L."/>
            <person name="Ma J."/>
        </authorList>
    </citation>
    <scope>NUCLEOTIDE SEQUENCE [LARGE SCALE GENOMIC DNA]</scope>
    <source>
        <strain evidence="3">CGMCC 4.7289</strain>
    </source>
</reference>
<comment type="caution">
    <text evidence="2">The sequence shown here is derived from an EMBL/GenBank/DDBJ whole genome shotgun (WGS) entry which is preliminary data.</text>
</comment>
<dbReference type="Pfam" id="PF13466">
    <property type="entry name" value="STAS_2"/>
    <property type="match status" value="1"/>
</dbReference>
<dbReference type="SUPFAM" id="SSF52091">
    <property type="entry name" value="SpoIIaa-like"/>
    <property type="match status" value="1"/>
</dbReference>
<dbReference type="EMBL" id="JBHSAY010000020">
    <property type="protein sequence ID" value="MFC4135185.1"/>
    <property type="molecule type" value="Genomic_DNA"/>
</dbReference>
<evidence type="ECO:0000259" key="1">
    <source>
        <dbReference type="PROSITE" id="PS50801"/>
    </source>
</evidence>
<keyword evidence="3" id="KW-1185">Reference proteome</keyword>